<keyword evidence="3" id="KW-1185">Reference proteome</keyword>
<feature type="compositionally biased region" description="Polar residues" evidence="1">
    <location>
        <begin position="386"/>
        <end position="409"/>
    </location>
</feature>
<feature type="region of interest" description="Disordered" evidence="1">
    <location>
        <begin position="782"/>
        <end position="803"/>
    </location>
</feature>
<feature type="region of interest" description="Disordered" evidence="1">
    <location>
        <begin position="632"/>
        <end position="656"/>
    </location>
</feature>
<feature type="region of interest" description="Disordered" evidence="1">
    <location>
        <begin position="126"/>
        <end position="254"/>
    </location>
</feature>
<feature type="region of interest" description="Disordered" evidence="1">
    <location>
        <begin position="596"/>
        <end position="619"/>
    </location>
</feature>
<evidence type="ECO:0000256" key="1">
    <source>
        <dbReference type="SAM" id="MobiDB-lite"/>
    </source>
</evidence>
<evidence type="ECO:0000313" key="2">
    <source>
        <dbReference type="EMBL" id="CAG7714183.1"/>
    </source>
</evidence>
<name>A0A8J2JFG3_9HEXA</name>
<dbReference type="AlphaFoldDB" id="A0A8J2JFG3"/>
<feature type="region of interest" description="Disordered" evidence="1">
    <location>
        <begin position="486"/>
        <end position="578"/>
    </location>
</feature>
<evidence type="ECO:0000313" key="3">
    <source>
        <dbReference type="Proteomes" id="UP000708208"/>
    </source>
</evidence>
<protein>
    <submittedName>
        <fullName evidence="2">Uncharacterized protein</fullName>
    </submittedName>
</protein>
<feature type="compositionally biased region" description="Basic and acidic residues" evidence="1">
    <location>
        <begin position="542"/>
        <end position="565"/>
    </location>
</feature>
<feature type="compositionally biased region" description="Low complexity" evidence="1">
    <location>
        <begin position="143"/>
        <end position="167"/>
    </location>
</feature>
<dbReference type="Proteomes" id="UP000708208">
    <property type="component" value="Unassembled WGS sequence"/>
</dbReference>
<comment type="caution">
    <text evidence="2">The sequence shown here is derived from an EMBL/GenBank/DDBJ whole genome shotgun (WGS) entry which is preliminary data.</text>
</comment>
<reference evidence="2" key="1">
    <citation type="submission" date="2021-06" db="EMBL/GenBank/DDBJ databases">
        <authorList>
            <person name="Hodson N. C."/>
            <person name="Mongue J. A."/>
            <person name="Jaron S. K."/>
        </authorList>
    </citation>
    <scope>NUCLEOTIDE SEQUENCE</scope>
</reference>
<sequence>MIEKKQLTFPLSVNFSWIWSGPHDGHTHHLHIQHTPVTVTQIPCHSHLLQDILINWKKGKAQDQCDPRGPQTRQLGADRERLKDMMADSFSRNETISILPGFKENRSIAKPCIKLAASNSFSHRNAVKAEKSPAGNCAQGWKQQEFQNQQRQLQQQFYQQPQQPISQNRADKFQTHNGKNNDFRNDRGAGGDNDPTPWPYSKCQKSQRAIREAQAAYKRDLDRQIEEKRMNQKNNSRPVAAPKNSKDPETPRQLNQSVSLEAFRNTGFLPPWFDPIRNNPLYINSHSETRSDQNVSTGMCEDEVAHIETTTDQIQHGNPSQSEVLTNSDSSCPIDYQPSQIVYSQNPANIANLDGNYYIVSQDILNQLNQGSLQIQNLPMYPGHTYNPNPTQNPASSQSLSRHQVSGATNEIPKPTPPNPQQQNSYNCQSIQAPTSNTQQSTTMQSVHISQIQHHQPNNNTQVHSAQQPHQQNIWTPWLSSNNFSLNLRNLPPPPTPPTDESQSNQASPAIENSQFGTPSQDCDHQIQEKEIPNAVVPDSTKQSDEQEFSQKELKKNSNAEETQKGNDLAADSTDNIDQFYDNNEAYIDRTTEDFRATPLPHVSQTSSQRPNEEKVRLRYKSELAKQIEEKKRLEQEKAARQEEQEAKMQKKVEEDQKRMVEEYEKEQNLEKIKQEEYKKRQEIIVKEIERLDRVAEAEKERKKLERRKGQAALLMQRSEESLEESKPLVYESPIDLTVCAASKWKSLERIKSPVKSESSDISDCHSPRPRTVVISQHRPIKESPKINAPVSEPLPSTSTNSFDSDKLQHDVSFLATVRQALRDEDTRIIDQEELRISRYIFTEYGQWQAARECAPTLDERCFGVTILERLVLVLSDDLSRAKKDDGWKELNNPPAQLHKDHVNAHGRMELLSHKNASSPDPLHQEVIFKRPSSYQKVKLF</sequence>
<proteinExistence type="predicted"/>
<organism evidence="2 3">
    <name type="scientific">Allacma fusca</name>
    <dbReference type="NCBI Taxonomy" id="39272"/>
    <lineage>
        <taxon>Eukaryota</taxon>
        <taxon>Metazoa</taxon>
        <taxon>Ecdysozoa</taxon>
        <taxon>Arthropoda</taxon>
        <taxon>Hexapoda</taxon>
        <taxon>Collembola</taxon>
        <taxon>Symphypleona</taxon>
        <taxon>Sminthuridae</taxon>
        <taxon>Allacma</taxon>
    </lineage>
</organism>
<gene>
    <name evidence="2" type="ORF">AFUS01_LOCUS5332</name>
</gene>
<feature type="compositionally biased region" description="Basic and acidic residues" evidence="1">
    <location>
        <begin position="169"/>
        <end position="189"/>
    </location>
</feature>
<feature type="region of interest" description="Disordered" evidence="1">
    <location>
        <begin position="379"/>
        <end position="427"/>
    </location>
</feature>
<dbReference type="EMBL" id="CAJVCH010033908">
    <property type="protein sequence ID" value="CAG7714183.1"/>
    <property type="molecule type" value="Genomic_DNA"/>
</dbReference>
<feature type="compositionally biased region" description="Basic and acidic residues" evidence="1">
    <location>
        <begin position="522"/>
        <end position="532"/>
    </location>
</feature>
<feature type="compositionally biased region" description="Basic and acidic residues" evidence="1">
    <location>
        <begin position="217"/>
        <end position="230"/>
    </location>
</feature>
<feature type="compositionally biased region" description="Polar residues" evidence="1">
    <location>
        <begin position="499"/>
        <end position="521"/>
    </location>
</feature>
<accession>A0A8J2JFG3</accession>